<reference evidence="2" key="1">
    <citation type="submission" date="2021-03" db="EMBL/GenBank/DDBJ databases">
        <title>Whole genome shotgun sequence of Actinoplanes consettensis NBRC 14913.</title>
        <authorList>
            <person name="Komaki H."/>
            <person name="Tamura T."/>
        </authorList>
    </citation>
    <scope>NUCLEOTIDE SEQUENCE</scope>
    <source>
        <strain evidence="2">NBRC 14913</strain>
    </source>
</reference>
<comment type="caution">
    <text evidence="2">The sequence shown here is derived from an EMBL/GenBank/DDBJ whole genome shotgun (WGS) entry which is preliminary data.</text>
</comment>
<sequence>MGRQLGTVFADDTVINHLREVADGRANARRDGDCTIAFLGRQRVGTQVVLVLYQGSVQFIAGVYEETRADDLRWLFRLRRLTRLGRPVEASRLREVLRRDQQRPFDNQGRLTEKASEAVLAVVLDDNPDLGPVVGTLYGIRDLDLPAPRKVALAEERDALASLFAFTGAPDLAPVGGFLSEDEIGDIYGRESFLPPMDGVTPREDPMIEHDANWFLGWTRQPTDRLAVRKFADNHGRTLEIMNVNRWPIETRLGTDLVYYHRQRRSFVLVQYKRLVLDGSQWRCRVDHHFHHQLGVMRTLDASCMPRDATGDYRMVPTPSFVKVCRLDTLDVDSTSMITGMYMPREQVDRYLKRPESPKYLDPETFKDHLTSTMFAQLVAVGAVGTVGVGTTLIKAEIESSLRQGKSVNVGLFSDTTGRRPSWRSTGTKPGTPGQRTPRVVNSQQGSLW</sequence>
<dbReference type="AlphaFoldDB" id="A0A919SU64"/>
<feature type="region of interest" description="Disordered" evidence="1">
    <location>
        <begin position="412"/>
        <end position="449"/>
    </location>
</feature>
<evidence type="ECO:0000313" key="3">
    <source>
        <dbReference type="Proteomes" id="UP000680865"/>
    </source>
</evidence>
<organism evidence="2 3">
    <name type="scientific">Winogradskya consettensis</name>
    <dbReference type="NCBI Taxonomy" id="113560"/>
    <lineage>
        <taxon>Bacteria</taxon>
        <taxon>Bacillati</taxon>
        <taxon>Actinomycetota</taxon>
        <taxon>Actinomycetes</taxon>
        <taxon>Micromonosporales</taxon>
        <taxon>Micromonosporaceae</taxon>
        <taxon>Winogradskya</taxon>
    </lineage>
</organism>
<accession>A0A919SU64</accession>
<dbReference type="EMBL" id="BOQP01000029">
    <property type="protein sequence ID" value="GIM77123.1"/>
    <property type="molecule type" value="Genomic_DNA"/>
</dbReference>
<dbReference type="RefSeq" id="WP_213000011.1">
    <property type="nucleotide sequence ID" value="NZ_BAAATW010000021.1"/>
</dbReference>
<protein>
    <submittedName>
        <fullName evidence="2">Uncharacterized protein</fullName>
    </submittedName>
</protein>
<feature type="compositionally biased region" description="Polar residues" evidence="1">
    <location>
        <begin position="440"/>
        <end position="449"/>
    </location>
</feature>
<name>A0A919SU64_9ACTN</name>
<keyword evidence="3" id="KW-1185">Reference proteome</keyword>
<gene>
    <name evidence="2" type="ORF">Aco04nite_53850</name>
</gene>
<proteinExistence type="predicted"/>
<evidence type="ECO:0000313" key="2">
    <source>
        <dbReference type="EMBL" id="GIM77123.1"/>
    </source>
</evidence>
<evidence type="ECO:0000256" key="1">
    <source>
        <dbReference type="SAM" id="MobiDB-lite"/>
    </source>
</evidence>
<dbReference type="Proteomes" id="UP000680865">
    <property type="component" value="Unassembled WGS sequence"/>
</dbReference>